<dbReference type="SUPFAM" id="SSF46785">
    <property type="entry name" value="Winged helix' DNA-binding domain"/>
    <property type="match status" value="1"/>
</dbReference>
<dbReference type="OrthoDB" id="155998at2"/>
<dbReference type="Proteomes" id="UP000006377">
    <property type="component" value="Chromosome"/>
</dbReference>
<dbReference type="Gene3D" id="1.10.10.10">
    <property type="entry name" value="Winged helix-like DNA-binding domain superfamily/Winged helix DNA-binding domain"/>
    <property type="match status" value="1"/>
</dbReference>
<evidence type="ECO:0000313" key="2">
    <source>
        <dbReference type="Proteomes" id="UP000006377"/>
    </source>
</evidence>
<dbReference type="InterPro" id="IPR036390">
    <property type="entry name" value="WH_DNA-bd_sf"/>
</dbReference>
<name>A7HTU7_PARL1</name>
<dbReference type="KEGG" id="pla:Plav_1711"/>
<reference evidence="1 2" key="1">
    <citation type="journal article" date="2011" name="Stand. Genomic Sci.">
        <title>Complete genome sequence of Parvibaculum lavamentivorans type strain (DS-1(T)).</title>
        <authorList>
            <person name="Schleheck D."/>
            <person name="Weiss M."/>
            <person name="Pitluck S."/>
            <person name="Bruce D."/>
            <person name="Land M.L."/>
            <person name="Han S."/>
            <person name="Saunders E."/>
            <person name="Tapia R."/>
            <person name="Detter C."/>
            <person name="Brettin T."/>
            <person name="Han J."/>
            <person name="Woyke T."/>
            <person name="Goodwin L."/>
            <person name="Pennacchio L."/>
            <person name="Nolan M."/>
            <person name="Cook A.M."/>
            <person name="Kjelleberg S."/>
            <person name="Thomas T."/>
        </authorList>
    </citation>
    <scope>NUCLEOTIDE SEQUENCE [LARGE SCALE GENOMIC DNA]</scope>
    <source>
        <strain evidence="2">DS-1 / DSM 13023 / NCIMB 13966</strain>
    </source>
</reference>
<dbReference type="eggNOG" id="COG2345">
    <property type="taxonomic scope" value="Bacteria"/>
</dbReference>
<dbReference type="HOGENOM" id="CLU_078469_2_0_5"/>
<proteinExistence type="predicted"/>
<evidence type="ECO:0000313" key="1">
    <source>
        <dbReference type="EMBL" id="ABS63330.1"/>
    </source>
</evidence>
<sequence>MNSTSDRILHLLKRNGAQTADMLGEALEMTSMGVRRHLDTLSENGVIENYDQIEGVGRPRKFWQLTPKGHGRFPDAHADLTVKMIGDIRRVFGEEGLDRLIAERERDMRLLYEGATRKALLAERVEALAELRARDGYMARVERDGDDLLLIEDHCPICAAATACQGFCRSELSIFRMVLGPDAVVERDEYLLDGGRRCSYRISARAASGS</sequence>
<protein>
    <submittedName>
        <fullName evidence="1">Putative transcriptional regulator</fullName>
    </submittedName>
</protein>
<dbReference type="EMBL" id="CP000774">
    <property type="protein sequence ID" value="ABS63330.1"/>
    <property type="molecule type" value="Genomic_DNA"/>
</dbReference>
<organism evidence="1 2">
    <name type="scientific">Parvibaculum lavamentivorans (strain DS-1 / DSM 13023 / NCIMB 13966)</name>
    <dbReference type="NCBI Taxonomy" id="402881"/>
    <lineage>
        <taxon>Bacteria</taxon>
        <taxon>Pseudomonadati</taxon>
        <taxon>Pseudomonadota</taxon>
        <taxon>Alphaproteobacteria</taxon>
        <taxon>Hyphomicrobiales</taxon>
        <taxon>Parvibaculaceae</taxon>
        <taxon>Parvibaculum</taxon>
    </lineage>
</organism>
<dbReference type="RefSeq" id="WP_012110622.1">
    <property type="nucleotide sequence ID" value="NC_009719.1"/>
</dbReference>
<accession>A7HTU7</accession>
<gene>
    <name evidence="1" type="ordered locus">Plav_1711</name>
</gene>
<dbReference type="AlphaFoldDB" id="A7HTU7"/>
<keyword evidence="2" id="KW-1185">Reference proteome</keyword>
<dbReference type="STRING" id="402881.Plav_1711"/>
<dbReference type="InterPro" id="IPR036388">
    <property type="entry name" value="WH-like_DNA-bd_sf"/>
</dbReference>